<evidence type="ECO:0000256" key="3">
    <source>
        <dbReference type="ARBA" id="ARBA00022692"/>
    </source>
</evidence>
<dbReference type="Proteomes" id="UP000326759">
    <property type="component" value="Unassembled WGS sequence"/>
</dbReference>
<dbReference type="GO" id="GO:0000139">
    <property type="term" value="C:Golgi membrane"/>
    <property type="evidence" value="ECO:0007669"/>
    <property type="project" value="InterPro"/>
</dbReference>
<dbReference type="InterPro" id="IPR007271">
    <property type="entry name" value="Nuc_sug_transpt"/>
</dbReference>
<accession>A0A5N5SV86</accession>
<gene>
    <name evidence="7" type="ORF">Anas_10951</name>
</gene>
<feature type="transmembrane region" description="Helical" evidence="6">
    <location>
        <begin position="260"/>
        <end position="277"/>
    </location>
</feature>
<sequence>MFGLGYAVSSFLNKLKVEVVLNTRDTFKLALPAGLYVIQNNLLFVALTNLDAATYQSFMLNVKPYPMVTLKKFSFVLYSYDQNFLKVAFTVVDKMVDQVMITSPSSVSQNSPTLQPALDSYQEDTINSAHPNVEVKWLLGVLAVFVSCISSGFAGVYFEALVKTESNTSLIIRNIQLGVFSLLFAGVAVYGDRIDIRKEGFFQGYSTSTWFVVTVQAFGGLIVSVTMKYADNILKGFATSISIVISTLISWILLGEKAPSFQFLLGASLVISATFIYSSSPDVVNSMVKGWQTFYADKKLRCKILFCVFLKTV</sequence>
<keyword evidence="2" id="KW-0762">Sugar transport</keyword>
<organism evidence="7 8">
    <name type="scientific">Armadillidium nasatum</name>
    <dbReference type="NCBI Taxonomy" id="96803"/>
    <lineage>
        <taxon>Eukaryota</taxon>
        <taxon>Metazoa</taxon>
        <taxon>Ecdysozoa</taxon>
        <taxon>Arthropoda</taxon>
        <taxon>Crustacea</taxon>
        <taxon>Multicrustacea</taxon>
        <taxon>Malacostraca</taxon>
        <taxon>Eumalacostraca</taxon>
        <taxon>Peracarida</taxon>
        <taxon>Isopoda</taxon>
        <taxon>Oniscidea</taxon>
        <taxon>Crinocheta</taxon>
        <taxon>Armadillidiidae</taxon>
        <taxon>Armadillidium</taxon>
    </lineage>
</organism>
<dbReference type="AlphaFoldDB" id="A0A5N5SV86"/>
<keyword evidence="8" id="KW-1185">Reference proteome</keyword>
<dbReference type="GO" id="GO:0015165">
    <property type="term" value="F:pyrimidine nucleotide-sugar transmembrane transporter activity"/>
    <property type="evidence" value="ECO:0007669"/>
    <property type="project" value="InterPro"/>
</dbReference>
<name>A0A5N5SV86_9CRUS</name>
<dbReference type="PANTHER" id="PTHR10231">
    <property type="entry name" value="NUCLEOTIDE-SUGAR TRANSMEMBRANE TRANSPORTER"/>
    <property type="match status" value="1"/>
</dbReference>
<keyword evidence="5 6" id="KW-0472">Membrane</keyword>
<dbReference type="Pfam" id="PF04142">
    <property type="entry name" value="Nuc_sug_transp"/>
    <property type="match status" value="1"/>
</dbReference>
<keyword evidence="2" id="KW-0813">Transport</keyword>
<dbReference type="OrthoDB" id="408493at2759"/>
<evidence type="ECO:0000313" key="8">
    <source>
        <dbReference type="Proteomes" id="UP000326759"/>
    </source>
</evidence>
<dbReference type="EMBL" id="SEYY01019754">
    <property type="protein sequence ID" value="KAB7497927.1"/>
    <property type="molecule type" value="Genomic_DNA"/>
</dbReference>
<comment type="caution">
    <text evidence="7">The sequence shown here is derived from an EMBL/GenBank/DDBJ whole genome shotgun (WGS) entry which is preliminary data.</text>
</comment>
<evidence type="ECO:0000256" key="2">
    <source>
        <dbReference type="ARBA" id="ARBA00022597"/>
    </source>
</evidence>
<feature type="transmembrane region" description="Helical" evidence="6">
    <location>
        <begin position="237"/>
        <end position="254"/>
    </location>
</feature>
<evidence type="ECO:0000313" key="7">
    <source>
        <dbReference type="EMBL" id="KAB7497927.1"/>
    </source>
</evidence>
<evidence type="ECO:0000256" key="6">
    <source>
        <dbReference type="SAM" id="Phobius"/>
    </source>
</evidence>
<feature type="transmembrane region" description="Helical" evidence="6">
    <location>
        <begin position="210"/>
        <end position="230"/>
    </location>
</feature>
<proteinExistence type="predicted"/>
<comment type="subcellular location">
    <subcellularLocation>
        <location evidence="1">Membrane</location>
        <topology evidence="1">Multi-pass membrane protein</topology>
    </subcellularLocation>
</comment>
<evidence type="ECO:0000256" key="4">
    <source>
        <dbReference type="ARBA" id="ARBA00022989"/>
    </source>
</evidence>
<reference evidence="7 8" key="1">
    <citation type="journal article" date="2019" name="PLoS Biol.">
        <title>Sex chromosomes control vertical transmission of feminizing Wolbachia symbionts in an isopod.</title>
        <authorList>
            <person name="Becking T."/>
            <person name="Chebbi M.A."/>
            <person name="Giraud I."/>
            <person name="Moumen B."/>
            <person name="Laverre T."/>
            <person name="Caubet Y."/>
            <person name="Peccoud J."/>
            <person name="Gilbert C."/>
            <person name="Cordaux R."/>
        </authorList>
    </citation>
    <scope>NUCLEOTIDE SEQUENCE [LARGE SCALE GENOMIC DNA]</scope>
    <source>
        <strain evidence="7">ANa2</strain>
        <tissue evidence="7">Whole body excluding digestive tract and cuticle</tissue>
    </source>
</reference>
<feature type="transmembrane region" description="Helical" evidence="6">
    <location>
        <begin position="170"/>
        <end position="190"/>
    </location>
</feature>
<keyword evidence="3 6" id="KW-0812">Transmembrane</keyword>
<feature type="transmembrane region" description="Helical" evidence="6">
    <location>
        <begin position="137"/>
        <end position="158"/>
    </location>
</feature>
<keyword evidence="4 6" id="KW-1133">Transmembrane helix</keyword>
<protein>
    <submittedName>
        <fullName evidence="7">UDP-N-acetylglucosamine transporter</fullName>
    </submittedName>
</protein>
<dbReference type="NCBIfam" id="TIGR00803">
    <property type="entry name" value="nst"/>
    <property type="match status" value="1"/>
</dbReference>
<evidence type="ECO:0000256" key="5">
    <source>
        <dbReference type="ARBA" id="ARBA00023136"/>
    </source>
</evidence>
<evidence type="ECO:0000256" key="1">
    <source>
        <dbReference type="ARBA" id="ARBA00004141"/>
    </source>
</evidence>